<proteinExistence type="predicted"/>
<dbReference type="Proteomes" id="UP000095284">
    <property type="component" value="Unplaced"/>
</dbReference>
<keyword evidence="4" id="KW-1185">Reference proteome</keyword>
<dbReference type="Gene3D" id="3.40.50.300">
    <property type="entry name" value="P-loop containing nucleotide triphosphate hydrolases"/>
    <property type="match status" value="1"/>
</dbReference>
<evidence type="ECO:0000313" key="1">
    <source>
        <dbReference type="EMBL" id="CAD5217933.1"/>
    </source>
</evidence>
<dbReference type="EMBL" id="CAJFDI010000002">
    <property type="protein sequence ID" value="CAD5217933.1"/>
    <property type="molecule type" value="Genomic_DNA"/>
</dbReference>
<accession>A0A1I7SGD3</accession>
<dbReference type="InterPro" id="IPR027417">
    <property type="entry name" value="P-loop_NTPase"/>
</dbReference>
<gene>
    <name evidence="1" type="ORF">BXYJ_LOCUS5326</name>
</gene>
<evidence type="ECO:0000313" key="3">
    <source>
        <dbReference type="Proteomes" id="UP000095284"/>
    </source>
</evidence>
<sequence>MLTWFNDLLPERHRLSESQLNDVFEAYQHTVTCFNGLPGVGKSQTMVFIASYNWIFLRRTTVCYSTRNNAALEITKRHTDNCPDWPLCLPQPPFPGLCPLDQPQIPQSVLIIFPANL</sequence>
<dbReference type="AlphaFoldDB" id="A0A1I7SGD3"/>
<organism evidence="3 5">
    <name type="scientific">Bursaphelenchus xylophilus</name>
    <name type="common">Pinewood nematode worm</name>
    <name type="synonym">Aphelenchoides xylophilus</name>
    <dbReference type="NCBI Taxonomy" id="6326"/>
    <lineage>
        <taxon>Eukaryota</taxon>
        <taxon>Metazoa</taxon>
        <taxon>Ecdysozoa</taxon>
        <taxon>Nematoda</taxon>
        <taxon>Chromadorea</taxon>
        <taxon>Rhabditida</taxon>
        <taxon>Tylenchina</taxon>
        <taxon>Tylenchomorpha</taxon>
        <taxon>Aphelenchoidea</taxon>
        <taxon>Aphelenchoididae</taxon>
        <taxon>Bursaphelenchus</taxon>
    </lineage>
</organism>
<protein>
    <submittedName>
        <fullName evidence="1">(pine wood nematode) hypothetical protein</fullName>
    </submittedName>
</protein>
<reference evidence="5" key="1">
    <citation type="submission" date="2016-11" db="UniProtKB">
        <authorList>
            <consortium name="WormBaseParasite"/>
        </authorList>
    </citation>
    <scope>IDENTIFICATION</scope>
</reference>
<evidence type="ECO:0000313" key="2">
    <source>
        <dbReference type="EMBL" id="CAG9102091.1"/>
    </source>
</evidence>
<dbReference type="WBParaSite" id="BXY_1209700.1">
    <property type="protein sequence ID" value="BXY_1209700.1"/>
    <property type="gene ID" value="BXY_1209700"/>
</dbReference>
<evidence type="ECO:0000313" key="5">
    <source>
        <dbReference type="WBParaSite" id="BXY_1209700.1"/>
    </source>
</evidence>
<reference evidence="2" key="2">
    <citation type="submission" date="2020-08" db="EMBL/GenBank/DDBJ databases">
        <authorList>
            <person name="Kikuchi T."/>
        </authorList>
    </citation>
    <scope>NUCLEOTIDE SEQUENCE</scope>
    <source>
        <strain evidence="1">Ka4C1</strain>
    </source>
</reference>
<evidence type="ECO:0000313" key="4">
    <source>
        <dbReference type="Proteomes" id="UP000659654"/>
    </source>
</evidence>
<dbReference type="Proteomes" id="UP000659654">
    <property type="component" value="Unassembled WGS sequence"/>
</dbReference>
<dbReference type="Proteomes" id="UP000582659">
    <property type="component" value="Unassembled WGS sequence"/>
</dbReference>
<name>A0A1I7SGD3_BURXY</name>
<dbReference type="EMBL" id="CAJFCV020000002">
    <property type="protein sequence ID" value="CAG9102091.1"/>
    <property type="molecule type" value="Genomic_DNA"/>
</dbReference>